<reference evidence="1 2" key="1">
    <citation type="submission" date="2016-09" db="EMBL/GenBank/DDBJ databases">
        <title>Complete genome of Desulfosporosinus sp. OL.</title>
        <authorList>
            <person name="Mardanov A."/>
            <person name="Beletsky A."/>
            <person name="Panova A."/>
            <person name="Karnachuk O."/>
            <person name="Ravin N."/>
        </authorList>
    </citation>
    <scope>NUCLEOTIDE SEQUENCE [LARGE SCALE GENOMIC DNA]</scope>
    <source>
        <strain evidence="1 2">OL</strain>
    </source>
</reference>
<comment type="caution">
    <text evidence="1">The sequence shown here is derived from an EMBL/GenBank/DDBJ whole genome shotgun (WGS) entry which is preliminary data.</text>
</comment>
<dbReference type="STRING" id="1888891.DSOL_2032"/>
<proteinExistence type="predicted"/>
<protein>
    <submittedName>
        <fullName evidence="1">Uncharacterized protein</fullName>
    </submittedName>
</protein>
<dbReference type="Gene3D" id="2.60.40.10">
    <property type="entry name" value="Immunoglobulins"/>
    <property type="match status" value="1"/>
</dbReference>
<evidence type="ECO:0000313" key="1">
    <source>
        <dbReference type="EMBL" id="OLN32159.1"/>
    </source>
</evidence>
<dbReference type="InterPro" id="IPR013783">
    <property type="entry name" value="Ig-like_fold"/>
</dbReference>
<name>A0A1Q8QXP7_9FIRM</name>
<evidence type="ECO:0000313" key="2">
    <source>
        <dbReference type="Proteomes" id="UP000186102"/>
    </source>
</evidence>
<dbReference type="RefSeq" id="WP_075364681.1">
    <property type="nucleotide sequence ID" value="NZ_MLBF01000011.1"/>
</dbReference>
<dbReference type="Proteomes" id="UP000186102">
    <property type="component" value="Unassembled WGS sequence"/>
</dbReference>
<organism evidence="1 2">
    <name type="scientific">Desulfosporosinus metallidurans</name>
    <dbReference type="NCBI Taxonomy" id="1888891"/>
    <lineage>
        <taxon>Bacteria</taxon>
        <taxon>Bacillati</taxon>
        <taxon>Bacillota</taxon>
        <taxon>Clostridia</taxon>
        <taxon>Eubacteriales</taxon>
        <taxon>Desulfitobacteriaceae</taxon>
        <taxon>Desulfosporosinus</taxon>
    </lineage>
</organism>
<dbReference type="EMBL" id="MLBF01000011">
    <property type="protein sequence ID" value="OLN32159.1"/>
    <property type="molecule type" value="Genomic_DNA"/>
</dbReference>
<accession>A0A1Q8QXP7</accession>
<gene>
    <name evidence="1" type="ORF">DSOL_2032</name>
</gene>
<dbReference type="AlphaFoldDB" id="A0A1Q8QXP7"/>
<dbReference type="OrthoDB" id="1808602at2"/>
<sequence>MNKKIEGLALWLLPIIILAMLVVNARIMSGHYLTLNGLEKSNKVYGEQILIKEAMKTGIHATSGQLLKIDVTTVNTGNFIWSHDGPNPVHLSYQILDHNKQLVRSDGLRTTLPYDLRPGQRVTVPMNLKAPDEVGDYVVQLDMVQEGEAWFGEKGSKPLVLLLEVAKT</sequence>
<keyword evidence="2" id="KW-1185">Reference proteome</keyword>